<dbReference type="PANTHER" id="PTHR43317:SF1">
    <property type="entry name" value="THERMOSPERMINE SYNTHASE ACAULIS5"/>
    <property type="match status" value="1"/>
</dbReference>
<evidence type="ECO:0000313" key="3">
    <source>
        <dbReference type="EMBL" id="NYF98774.1"/>
    </source>
</evidence>
<dbReference type="GO" id="GO:0006596">
    <property type="term" value="P:polyamine biosynthetic process"/>
    <property type="evidence" value="ECO:0007669"/>
    <property type="project" value="UniProtKB-KW"/>
</dbReference>
<protein>
    <recommendedName>
        <fullName evidence="5">Spermidine synthase</fullName>
    </recommendedName>
</protein>
<comment type="caution">
    <text evidence="3">The sequence shown here is derived from an EMBL/GenBank/DDBJ whole genome shotgun (WGS) entry which is preliminary data.</text>
</comment>
<dbReference type="EMBL" id="JACCAE010000001">
    <property type="protein sequence ID" value="NYF98774.1"/>
    <property type="molecule type" value="Genomic_DNA"/>
</dbReference>
<keyword evidence="1" id="KW-0620">Polyamine biosynthesis</keyword>
<keyword evidence="4" id="KW-1185">Reference proteome</keyword>
<dbReference type="NCBIfam" id="NF037959">
    <property type="entry name" value="MFS_SpdSyn"/>
    <property type="match status" value="1"/>
</dbReference>
<proteinExistence type="predicted"/>
<accession>A0A852VX11</accession>
<feature type="region of interest" description="Disordered" evidence="2">
    <location>
        <begin position="279"/>
        <end position="307"/>
    </location>
</feature>
<reference evidence="3 4" key="1">
    <citation type="submission" date="2020-07" db="EMBL/GenBank/DDBJ databases">
        <title>Sequencing the genomes of 1000 actinobacteria strains.</title>
        <authorList>
            <person name="Klenk H.-P."/>
        </authorList>
    </citation>
    <scope>NUCLEOTIDE SEQUENCE [LARGE SCALE GENOMIC DNA]</scope>
    <source>
        <strain evidence="3 4">DSM 26154</strain>
    </source>
</reference>
<dbReference type="PANTHER" id="PTHR43317">
    <property type="entry name" value="THERMOSPERMINE SYNTHASE ACAULIS5"/>
    <property type="match status" value="1"/>
</dbReference>
<evidence type="ECO:0000313" key="4">
    <source>
        <dbReference type="Proteomes" id="UP000554054"/>
    </source>
</evidence>
<dbReference type="Gene3D" id="3.40.50.150">
    <property type="entry name" value="Vaccinia Virus protein VP39"/>
    <property type="match status" value="1"/>
</dbReference>
<dbReference type="InterPro" id="IPR029063">
    <property type="entry name" value="SAM-dependent_MTases_sf"/>
</dbReference>
<organism evidence="3 4">
    <name type="scientific">Janibacter cremeus</name>
    <dbReference type="NCBI Taxonomy" id="1285192"/>
    <lineage>
        <taxon>Bacteria</taxon>
        <taxon>Bacillati</taxon>
        <taxon>Actinomycetota</taxon>
        <taxon>Actinomycetes</taxon>
        <taxon>Micrococcales</taxon>
        <taxon>Intrasporangiaceae</taxon>
        <taxon>Janibacter</taxon>
    </lineage>
</organism>
<dbReference type="AlphaFoldDB" id="A0A852VX11"/>
<name>A0A852VX11_9MICO</name>
<evidence type="ECO:0000256" key="1">
    <source>
        <dbReference type="ARBA" id="ARBA00023115"/>
    </source>
</evidence>
<dbReference type="SUPFAM" id="SSF53335">
    <property type="entry name" value="S-adenosyl-L-methionine-dependent methyltransferases"/>
    <property type="match status" value="1"/>
</dbReference>
<evidence type="ECO:0008006" key="5">
    <source>
        <dbReference type="Google" id="ProtNLM"/>
    </source>
</evidence>
<evidence type="ECO:0000256" key="2">
    <source>
        <dbReference type="SAM" id="MobiDB-lite"/>
    </source>
</evidence>
<sequence>MSDDIISLADGTPAHLVERDDGWFLEIDDVRQSHIGPSGAPPALATVRWMQACVGRDRGACAHLGGGLLTLPRALAEAEPGMRQLVVESEPALAEVARTRFGLPPGVTLEVGDARAWLDASRPGPVWDAVVIDVFAGGRIPPAFTSRECFERAGAALQEDGILVLNSVAGPDLTFTRRELATLRTVFAHVAMVVQGSALKGLRFGNAVLVGSHSRLDVAEIRAALDGDPSRGALVTDIEPIIDGAPPVHDVDELWSPTPDLPDIDHALRALDRVRTTSESVRAALRPDRPPTMGRAQAGEHGKDAAQ</sequence>
<feature type="compositionally biased region" description="Basic and acidic residues" evidence="2">
    <location>
        <begin position="298"/>
        <end position="307"/>
    </location>
</feature>
<dbReference type="Proteomes" id="UP000554054">
    <property type="component" value="Unassembled WGS sequence"/>
</dbReference>
<dbReference type="RefSeq" id="WP_185991546.1">
    <property type="nucleotide sequence ID" value="NZ_JACCAE010000001.1"/>
</dbReference>
<gene>
    <name evidence="3" type="ORF">BJY20_002166</name>
</gene>